<evidence type="ECO:0000259" key="7">
    <source>
        <dbReference type="Pfam" id="PF08281"/>
    </source>
</evidence>
<dbReference type="PANTHER" id="PTHR43133">
    <property type="entry name" value="RNA POLYMERASE ECF-TYPE SIGMA FACTO"/>
    <property type="match status" value="1"/>
</dbReference>
<dbReference type="KEGG" id="ggr:HKW67_21915"/>
<accession>A0A6M4ITD3</accession>
<dbReference type="Pfam" id="PF04542">
    <property type="entry name" value="Sigma70_r2"/>
    <property type="match status" value="1"/>
</dbReference>
<evidence type="ECO:0000256" key="5">
    <source>
        <dbReference type="ARBA" id="ARBA00023163"/>
    </source>
</evidence>
<dbReference type="NCBIfam" id="TIGR02937">
    <property type="entry name" value="sigma70-ECF"/>
    <property type="match status" value="1"/>
</dbReference>
<proteinExistence type="inferred from homology"/>
<dbReference type="InterPro" id="IPR039425">
    <property type="entry name" value="RNA_pol_sigma-70-like"/>
</dbReference>
<dbReference type="CDD" id="cd06171">
    <property type="entry name" value="Sigma70_r4"/>
    <property type="match status" value="1"/>
</dbReference>
<reference evidence="8 9" key="1">
    <citation type="submission" date="2020-05" db="EMBL/GenBank/DDBJ databases">
        <title>Complete genome sequence of Gemmatimonas greenlandica TET16.</title>
        <authorList>
            <person name="Zeng Y."/>
        </authorList>
    </citation>
    <scope>NUCLEOTIDE SEQUENCE [LARGE SCALE GENOMIC DNA]</scope>
    <source>
        <strain evidence="8 9">TET16</strain>
    </source>
</reference>
<dbReference type="Proteomes" id="UP000500938">
    <property type="component" value="Chromosome"/>
</dbReference>
<comment type="similarity">
    <text evidence="1">Belongs to the sigma-70 factor family. ECF subfamily.</text>
</comment>
<dbReference type="EMBL" id="CP053085">
    <property type="protein sequence ID" value="QJR37994.1"/>
    <property type="molecule type" value="Genomic_DNA"/>
</dbReference>
<protein>
    <submittedName>
        <fullName evidence="8">Sigma-70 family RNA polymerase sigma factor</fullName>
    </submittedName>
</protein>
<feature type="domain" description="RNA polymerase sigma-70 region 2" evidence="6">
    <location>
        <begin position="38"/>
        <end position="101"/>
    </location>
</feature>
<dbReference type="InterPro" id="IPR013249">
    <property type="entry name" value="RNA_pol_sigma70_r4_t2"/>
</dbReference>
<dbReference type="GO" id="GO:0003677">
    <property type="term" value="F:DNA binding"/>
    <property type="evidence" value="ECO:0007669"/>
    <property type="project" value="UniProtKB-KW"/>
</dbReference>
<gene>
    <name evidence="8" type="ORF">HKW67_21915</name>
</gene>
<dbReference type="GO" id="GO:0006352">
    <property type="term" value="P:DNA-templated transcription initiation"/>
    <property type="evidence" value="ECO:0007669"/>
    <property type="project" value="InterPro"/>
</dbReference>
<dbReference type="GO" id="GO:0016987">
    <property type="term" value="F:sigma factor activity"/>
    <property type="evidence" value="ECO:0007669"/>
    <property type="project" value="UniProtKB-KW"/>
</dbReference>
<dbReference type="InterPro" id="IPR013325">
    <property type="entry name" value="RNA_pol_sigma_r2"/>
</dbReference>
<sequence length="189" mass="20554">MSHSVSSSLPDPNGQRSATLISLPAIRAGDPDALAACYRAHAPTLMALALRLTASRQDAEDIVHDVFVGLPEALARYDERGQFGAWIGRVTTRVALMRQRQVRQRGDVSLAGIAEPATSTPEGDPLLQEKVLQALATLTPPLRHVFVLRVIEGYSHAEIAGLLEISTNTSEVRLHRAVQQLRRLLEAVV</sequence>
<dbReference type="InterPro" id="IPR036388">
    <property type="entry name" value="WH-like_DNA-bd_sf"/>
</dbReference>
<dbReference type="InterPro" id="IPR014284">
    <property type="entry name" value="RNA_pol_sigma-70_dom"/>
</dbReference>
<organism evidence="8 9">
    <name type="scientific">Gemmatimonas groenlandica</name>
    <dbReference type="NCBI Taxonomy" id="2732249"/>
    <lineage>
        <taxon>Bacteria</taxon>
        <taxon>Pseudomonadati</taxon>
        <taxon>Gemmatimonadota</taxon>
        <taxon>Gemmatimonadia</taxon>
        <taxon>Gemmatimonadales</taxon>
        <taxon>Gemmatimonadaceae</taxon>
        <taxon>Gemmatimonas</taxon>
    </lineage>
</organism>
<evidence type="ECO:0000256" key="4">
    <source>
        <dbReference type="ARBA" id="ARBA00023125"/>
    </source>
</evidence>
<keyword evidence="5" id="KW-0804">Transcription</keyword>
<dbReference type="SUPFAM" id="SSF88659">
    <property type="entry name" value="Sigma3 and sigma4 domains of RNA polymerase sigma factors"/>
    <property type="match status" value="1"/>
</dbReference>
<keyword evidence="9" id="KW-1185">Reference proteome</keyword>
<keyword evidence="2" id="KW-0805">Transcription regulation</keyword>
<evidence type="ECO:0000259" key="6">
    <source>
        <dbReference type="Pfam" id="PF04542"/>
    </source>
</evidence>
<dbReference type="Pfam" id="PF08281">
    <property type="entry name" value="Sigma70_r4_2"/>
    <property type="match status" value="1"/>
</dbReference>
<dbReference type="Gene3D" id="1.10.1740.10">
    <property type="match status" value="1"/>
</dbReference>
<evidence type="ECO:0000313" key="9">
    <source>
        <dbReference type="Proteomes" id="UP000500938"/>
    </source>
</evidence>
<evidence type="ECO:0000313" key="8">
    <source>
        <dbReference type="EMBL" id="QJR37994.1"/>
    </source>
</evidence>
<dbReference type="Gene3D" id="1.10.10.10">
    <property type="entry name" value="Winged helix-like DNA-binding domain superfamily/Winged helix DNA-binding domain"/>
    <property type="match status" value="1"/>
</dbReference>
<evidence type="ECO:0000256" key="1">
    <source>
        <dbReference type="ARBA" id="ARBA00010641"/>
    </source>
</evidence>
<dbReference type="InterPro" id="IPR013324">
    <property type="entry name" value="RNA_pol_sigma_r3/r4-like"/>
</dbReference>
<evidence type="ECO:0000256" key="2">
    <source>
        <dbReference type="ARBA" id="ARBA00023015"/>
    </source>
</evidence>
<evidence type="ECO:0000256" key="3">
    <source>
        <dbReference type="ARBA" id="ARBA00023082"/>
    </source>
</evidence>
<dbReference type="InterPro" id="IPR007627">
    <property type="entry name" value="RNA_pol_sigma70_r2"/>
</dbReference>
<feature type="domain" description="RNA polymerase sigma factor 70 region 4 type 2" evidence="7">
    <location>
        <begin position="129"/>
        <end position="181"/>
    </location>
</feature>
<keyword evidence="4" id="KW-0238">DNA-binding</keyword>
<name>A0A6M4ITD3_9BACT</name>
<dbReference type="SUPFAM" id="SSF88946">
    <property type="entry name" value="Sigma2 domain of RNA polymerase sigma factors"/>
    <property type="match status" value="1"/>
</dbReference>
<keyword evidence="3" id="KW-0731">Sigma factor</keyword>
<dbReference type="PANTHER" id="PTHR43133:SF8">
    <property type="entry name" value="RNA POLYMERASE SIGMA FACTOR HI_1459-RELATED"/>
    <property type="match status" value="1"/>
</dbReference>
<dbReference type="AlphaFoldDB" id="A0A6M4ITD3"/>
<dbReference type="RefSeq" id="WP_171227431.1">
    <property type="nucleotide sequence ID" value="NZ_CP053085.1"/>
</dbReference>